<dbReference type="OrthoDB" id="6465622at2759"/>
<evidence type="ECO:0000313" key="1">
    <source>
        <dbReference type="EMBL" id="GFY57474.1"/>
    </source>
</evidence>
<organism evidence="1 2">
    <name type="scientific">Trichonephila inaurata madagascariensis</name>
    <dbReference type="NCBI Taxonomy" id="2747483"/>
    <lineage>
        <taxon>Eukaryota</taxon>
        <taxon>Metazoa</taxon>
        <taxon>Ecdysozoa</taxon>
        <taxon>Arthropoda</taxon>
        <taxon>Chelicerata</taxon>
        <taxon>Arachnida</taxon>
        <taxon>Araneae</taxon>
        <taxon>Araneomorphae</taxon>
        <taxon>Entelegynae</taxon>
        <taxon>Araneoidea</taxon>
        <taxon>Nephilidae</taxon>
        <taxon>Trichonephila</taxon>
        <taxon>Trichonephila inaurata</taxon>
    </lineage>
</organism>
<gene>
    <name evidence="1" type="ORF">TNIN_213111</name>
</gene>
<proteinExistence type="predicted"/>
<name>A0A8X6XQ70_9ARAC</name>
<dbReference type="Proteomes" id="UP000886998">
    <property type="component" value="Unassembled WGS sequence"/>
</dbReference>
<reference evidence="1" key="1">
    <citation type="submission" date="2020-08" db="EMBL/GenBank/DDBJ databases">
        <title>Multicomponent nature underlies the extraordinary mechanical properties of spider dragline silk.</title>
        <authorList>
            <person name="Kono N."/>
            <person name="Nakamura H."/>
            <person name="Mori M."/>
            <person name="Yoshida Y."/>
            <person name="Ohtoshi R."/>
            <person name="Malay A.D."/>
            <person name="Moran D.A.P."/>
            <person name="Tomita M."/>
            <person name="Numata K."/>
            <person name="Arakawa K."/>
        </authorList>
    </citation>
    <scope>NUCLEOTIDE SEQUENCE</scope>
</reference>
<accession>A0A8X6XQ70</accession>
<sequence>MLRLQLVSQEVMRSSENSREISQIKINIKKILPSFNPEIDDISLFLTLFEPQMKLFKASGDMWVTHLVGALPNGITKLVARIPRDEIQDCE</sequence>
<dbReference type="EMBL" id="BMAV01011524">
    <property type="protein sequence ID" value="GFY57474.1"/>
    <property type="molecule type" value="Genomic_DNA"/>
</dbReference>
<evidence type="ECO:0000313" key="2">
    <source>
        <dbReference type="Proteomes" id="UP000886998"/>
    </source>
</evidence>
<dbReference type="AlphaFoldDB" id="A0A8X6XQ70"/>
<comment type="caution">
    <text evidence="1">The sequence shown here is derived from an EMBL/GenBank/DDBJ whole genome shotgun (WGS) entry which is preliminary data.</text>
</comment>
<protein>
    <submittedName>
        <fullName evidence="1">Uncharacterized protein</fullName>
    </submittedName>
</protein>
<keyword evidence="2" id="KW-1185">Reference proteome</keyword>